<gene>
    <name evidence="2" type="ORF">T440DRAFT_464044</name>
</gene>
<feature type="region of interest" description="Disordered" evidence="1">
    <location>
        <begin position="1"/>
        <end position="36"/>
    </location>
</feature>
<organism evidence="2 3">
    <name type="scientific">Plenodomus tracheiphilus IPT5</name>
    <dbReference type="NCBI Taxonomy" id="1408161"/>
    <lineage>
        <taxon>Eukaryota</taxon>
        <taxon>Fungi</taxon>
        <taxon>Dikarya</taxon>
        <taxon>Ascomycota</taxon>
        <taxon>Pezizomycotina</taxon>
        <taxon>Dothideomycetes</taxon>
        <taxon>Pleosporomycetidae</taxon>
        <taxon>Pleosporales</taxon>
        <taxon>Pleosporineae</taxon>
        <taxon>Leptosphaeriaceae</taxon>
        <taxon>Plenodomus</taxon>
    </lineage>
</organism>
<proteinExistence type="predicted"/>
<accession>A0A6A7BJG0</accession>
<reference evidence="2" key="1">
    <citation type="submission" date="2020-01" db="EMBL/GenBank/DDBJ databases">
        <authorList>
            <consortium name="DOE Joint Genome Institute"/>
            <person name="Haridas S."/>
            <person name="Albert R."/>
            <person name="Binder M."/>
            <person name="Bloem J."/>
            <person name="Labutti K."/>
            <person name="Salamov A."/>
            <person name="Andreopoulos B."/>
            <person name="Baker S.E."/>
            <person name="Barry K."/>
            <person name="Bills G."/>
            <person name="Bluhm B.H."/>
            <person name="Cannon C."/>
            <person name="Castanera R."/>
            <person name="Culley D.E."/>
            <person name="Daum C."/>
            <person name="Ezra D."/>
            <person name="Gonzalez J.B."/>
            <person name="Henrissat B."/>
            <person name="Kuo A."/>
            <person name="Liang C."/>
            <person name="Lipzen A."/>
            <person name="Lutzoni F."/>
            <person name="Magnuson J."/>
            <person name="Mondo S."/>
            <person name="Nolan M."/>
            <person name="Ohm R."/>
            <person name="Pangilinan J."/>
            <person name="Park H.-J."/>
            <person name="Ramirez L."/>
            <person name="Alfaro M."/>
            <person name="Sun H."/>
            <person name="Tritt A."/>
            <person name="Yoshinaga Y."/>
            <person name="Zwiers L.-H."/>
            <person name="Turgeon B.G."/>
            <person name="Goodwin S.B."/>
            <person name="Spatafora J.W."/>
            <person name="Crous P.W."/>
            <person name="Grigoriev I.V."/>
        </authorList>
    </citation>
    <scope>NUCLEOTIDE SEQUENCE</scope>
    <source>
        <strain evidence="2">IPT5</strain>
    </source>
</reference>
<name>A0A6A7BJG0_9PLEO</name>
<dbReference type="Proteomes" id="UP000799423">
    <property type="component" value="Unassembled WGS sequence"/>
</dbReference>
<dbReference type="EMBL" id="MU006290">
    <property type="protein sequence ID" value="KAF2855646.1"/>
    <property type="molecule type" value="Genomic_DNA"/>
</dbReference>
<keyword evidence="3" id="KW-1185">Reference proteome</keyword>
<feature type="compositionally biased region" description="Low complexity" evidence="1">
    <location>
        <begin position="1"/>
        <end position="16"/>
    </location>
</feature>
<evidence type="ECO:0000256" key="1">
    <source>
        <dbReference type="SAM" id="MobiDB-lite"/>
    </source>
</evidence>
<sequence length="72" mass="7676">MDHDTTTAPHALAADAATKKARRGKRSAESDESKKRRCISSACVPCRKRKSKVRKRDLAGAAFSAGSDQCAG</sequence>
<evidence type="ECO:0000313" key="3">
    <source>
        <dbReference type="Proteomes" id="UP000799423"/>
    </source>
</evidence>
<dbReference type="AlphaFoldDB" id="A0A6A7BJG0"/>
<protein>
    <submittedName>
        <fullName evidence="2">Uncharacterized protein</fullName>
    </submittedName>
</protein>
<evidence type="ECO:0000313" key="2">
    <source>
        <dbReference type="EMBL" id="KAF2855646.1"/>
    </source>
</evidence>